<name>A0A0F9EPL7_9ZZZZ</name>
<feature type="non-terminal residue" evidence="1">
    <location>
        <position position="126"/>
    </location>
</feature>
<proteinExistence type="predicted"/>
<dbReference type="AlphaFoldDB" id="A0A0F9EPL7"/>
<evidence type="ECO:0000313" key="1">
    <source>
        <dbReference type="EMBL" id="KKL46835.1"/>
    </source>
</evidence>
<dbReference type="EMBL" id="LAZR01033890">
    <property type="protein sequence ID" value="KKL46835.1"/>
    <property type="molecule type" value="Genomic_DNA"/>
</dbReference>
<organism evidence="1">
    <name type="scientific">marine sediment metagenome</name>
    <dbReference type="NCBI Taxonomy" id="412755"/>
    <lineage>
        <taxon>unclassified sequences</taxon>
        <taxon>metagenomes</taxon>
        <taxon>ecological metagenomes</taxon>
    </lineage>
</organism>
<comment type="caution">
    <text evidence="1">The sequence shown here is derived from an EMBL/GenBank/DDBJ whole genome shotgun (WGS) entry which is preliminary data.</text>
</comment>
<sequence length="126" mass="13528">MAITKRDIDAIYVALRPRLKGIASDVVAPTVVTVAPHTHSSEQITHEGSGNIAGDDVQEVIEELDSEKLARDGSQTMLGDLPMNSNAIGGGKNLTNTMYEHLTNTQSAFSYVNVSQKAAGYFYLST</sequence>
<gene>
    <name evidence="1" type="ORF">LCGC14_2341600</name>
</gene>
<accession>A0A0F9EPL7</accession>
<protein>
    <submittedName>
        <fullName evidence="1">Uncharacterized protein</fullName>
    </submittedName>
</protein>
<reference evidence="1" key="1">
    <citation type="journal article" date="2015" name="Nature">
        <title>Complex archaea that bridge the gap between prokaryotes and eukaryotes.</title>
        <authorList>
            <person name="Spang A."/>
            <person name="Saw J.H."/>
            <person name="Jorgensen S.L."/>
            <person name="Zaremba-Niedzwiedzka K."/>
            <person name="Martijn J."/>
            <person name="Lind A.E."/>
            <person name="van Eijk R."/>
            <person name="Schleper C."/>
            <person name="Guy L."/>
            <person name="Ettema T.J."/>
        </authorList>
    </citation>
    <scope>NUCLEOTIDE SEQUENCE</scope>
</reference>